<comment type="similarity">
    <text evidence="7">Belongs to the transferase hexapeptide repeat family. LpxD subfamily.</text>
</comment>
<name>W8KT09_9GAMM</name>
<dbReference type="HOGENOM" id="CLU_049865_0_1_6"/>
<dbReference type="GO" id="GO:0016410">
    <property type="term" value="F:N-acyltransferase activity"/>
    <property type="evidence" value="ECO:0007669"/>
    <property type="project" value="InterPro"/>
</dbReference>
<dbReference type="CDD" id="cd03352">
    <property type="entry name" value="LbH_LpxD"/>
    <property type="match status" value="1"/>
</dbReference>
<accession>W8KT09</accession>
<evidence type="ECO:0000256" key="6">
    <source>
        <dbReference type="ARBA" id="ARBA00023315"/>
    </source>
</evidence>
<dbReference type="GO" id="GO:0016020">
    <property type="term" value="C:membrane"/>
    <property type="evidence" value="ECO:0007669"/>
    <property type="project" value="GOC"/>
</dbReference>
<protein>
    <recommendedName>
        <fullName evidence="7">UDP-3-O-acylglucosamine N-acyltransferase</fullName>
        <ecNumber evidence="7">2.3.1.191</ecNumber>
    </recommendedName>
</protein>
<feature type="domain" description="UDP-3-O-[3-hydroxymyristoyl] glucosamine N-acyltransferase non-repeat region" evidence="8">
    <location>
        <begin position="29"/>
        <end position="91"/>
    </location>
</feature>
<dbReference type="OrthoDB" id="9784739at2"/>
<dbReference type="RefSeq" id="WP_025281081.1">
    <property type="nucleotide sequence ID" value="NZ_CP007268.1"/>
</dbReference>
<keyword evidence="3 7" id="KW-0808">Transferase</keyword>
<proteinExistence type="inferred from homology"/>
<evidence type="ECO:0000256" key="1">
    <source>
        <dbReference type="ARBA" id="ARBA00022516"/>
    </source>
</evidence>
<evidence type="ECO:0000313" key="10">
    <source>
        <dbReference type="Proteomes" id="UP000019442"/>
    </source>
</evidence>
<reference evidence="10" key="2">
    <citation type="submission" date="2014-02" db="EMBL/GenBank/DDBJ databases">
        <title>Draft Genome Sequence of extremely halophilic bacteria Halorhodospira halochloris.</title>
        <authorList>
            <person name="Singh K.S."/>
        </authorList>
    </citation>
    <scope>NUCLEOTIDE SEQUENCE [LARGE SCALE GENOMIC DNA]</scope>
    <source>
        <strain evidence="10">A</strain>
    </source>
</reference>
<evidence type="ECO:0000256" key="3">
    <source>
        <dbReference type="ARBA" id="ARBA00022679"/>
    </source>
</evidence>
<keyword evidence="2 7" id="KW-0441">Lipid A biosynthesis</keyword>
<evidence type="ECO:0000256" key="2">
    <source>
        <dbReference type="ARBA" id="ARBA00022556"/>
    </source>
</evidence>
<dbReference type="KEGG" id="hhc:M911_05375"/>
<dbReference type="NCBIfam" id="NF002060">
    <property type="entry name" value="PRK00892.1"/>
    <property type="match status" value="1"/>
</dbReference>
<evidence type="ECO:0000256" key="5">
    <source>
        <dbReference type="ARBA" id="ARBA00023098"/>
    </source>
</evidence>
<dbReference type="HAMAP" id="MF_00523">
    <property type="entry name" value="LpxD"/>
    <property type="match status" value="1"/>
</dbReference>
<dbReference type="Proteomes" id="UP000019442">
    <property type="component" value="Chromosome"/>
</dbReference>
<dbReference type="PATRIC" id="fig|1354791.3.peg.1513"/>
<dbReference type="InterPro" id="IPR018357">
    <property type="entry name" value="Hexapep_transf_CS"/>
</dbReference>
<dbReference type="AlphaFoldDB" id="W8KT09"/>
<keyword evidence="5 7" id="KW-0443">Lipid metabolism</keyword>
<keyword evidence="1 7" id="KW-0444">Lipid biosynthesis</keyword>
<evidence type="ECO:0000259" key="8">
    <source>
        <dbReference type="Pfam" id="PF04613"/>
    </source>
</evidence>
<dbReference type="NCBIfam" id="TIGR01853">
    <property type="entry name" value="lipid_A_lpxD"/>
    <property type="match status" value="1"/>
</dbReference>
<keyword evidence="6 7" id="KW-0012">Acyltransferase</keyword>
<evidence type="ECO:0000256" key="4">
    <source>
        <dbReference type="ARBA" id="ARBA00022737"/>
    </source>
</evidence>
<dbReference type="Gene3D" id="2.160.10.10">
    <property type="entry name" value="Hexapeptide repeat proteins"/>
    <property type="match status" value="1"/>
</dbReference>
<dbReference type="GO" id="GO:0009245">
    <property type="term" value="P:lipid A biosynthetic process"/>
    <property type="evidence" value="ECO:0007669"/>
    <property type="project" value="UniProtKB-UniRule"/>
</dbReference>
<dbReference type="EC" id="2.3.1.191" evidence="7"/>
<sequence>MTGTVITLGELAESLGAELQGGEPGTRMHSLAPLERAGPGQLAFMTHRRYQDALIRTRAGAVILSPEHLPHCPVPALVCQQPHVAYARAARCLHPDPVALPGIAPSACVSDQAQVHPTAEVGPQCVVEADCLVGPGVILGPGCILQQGCQVGEGSRLVARVTLGPRVRLGRRNLVQPGAVIGADGFGFARQGEAWLRVPQVGSVLVGDDVEVGANTTIDRGALDDTIIEDGVKLDNLIQVAHNVVIGAHTAVAGCVGIAGSARIGRRCGIGGGAGILGHLEIADDVTVTAMTLVTHSIRAPGVYSSGMPQAPAREWNRSLAHLRRLGELFRRVRGLEQGGDPNGRQRR</sequence>
<dbReference type="InterPro" id="IPR011004">
    <property type="entry name" value="Trimer_LpxA-like_sf"/>
</dbReference>
<comment type="catalytic activity">
    <reaction evidence="7">
        <text>a UDP-3-O-[(3R)-3-hydroxyacyl]-alpha-D-glucosamine + a (3R)-hydroxyacyl-[ACP] = a UDP-2-N,3-O-bis[(3R)-3-hydroxyacyl]-alpha-D-glucosamine + holo-[ACP] + H(+)</text>
        <dbReference type="Rhea" id="RHEA:53836"/>
        <dbReference type="Rhea" id="RHEA-COMP:9685"/>
        <dbReference type="Rhea" id="RHEA-COMP:9945"/>
        <dbReference type="ChEBI" id="CHEBI:15378"/>
        <dbReference type="ChEBI" id="CHEBI:64479"/>
        <dbReference type="ChEBI" id="CHEBI:78827"/>
        <dbReference type="ChEBI" id="CHEBI:137740"/>
        <dbReference type="ChEBI" id="CHEBI:137748"/>
        <dbReference type="EC" id="2.3.1.191"/>
    </reaction>
</comment>
<dbReference type="PANTHER" id="PTHR43378">
    <property type="entry name" value="UDP-3-O-ACYLGLUCOSAMINE N-ACYLTRANSFERASE"/>
    <property type="match status" value="1"/>
</dbReference>
<dbReference type="PROSITE" id="PS00101">
    <property type="entry name" value="HEXAPEP_TRANSFERASES"/>
    <property type="match status" value="1"/>
</dbReference>
<dbReference type="UniPathway" id="UPA00973"/>
<reference evidence="9 10" key="1">
    <citation type="journal article" date="2014" name="J Genomics">
        <title>Draft Genome Sequence of the Extremely Halophilic Phototrophic Purple Sulfur Bacterium Halorhodospira halochloris.</title>
        <authorList>
            <person name="Singh K.S."/>
            <person name="Kirksey J."/>
            <person name="Hoff W.D."/>
            <person name="Deole R."/>
        </authorList>
    </citation>
    <scope>NUCLEOTIDE SEQUENCE [LARGE SCALE GENOMIC DNA]</scope>
    <source>
        <strain evidence="9 10">A</strain>
    </source>
</reference>
<feature type="active site" description="Proton acceptor" evidence="7">
    <location>
        <position position="242"/>
    </location>
</feature>
<dbReference type="SUPFAM" id="SSF51161">
    <property type="entry name" value="Trimeric LpxA-like enzymes"/>
    <property type="match status" value="1"/>
</dbReference>
<dbReference type="InterPro" id="IPR020573">
    <property type="entry name" value="UDP_GlcNAc_AcTrfase_non-rep"/>
</dbReference>
<dbReference type="EMBL" id="CP007268">
    <property type="protein sequence ID" value="AHK78696.1"/>
    <property type="molecule type" value="Genomic_DNA"/>
</dbReference>
<gene>
    <name evidence="7" type="primary">lpxD</name>
    <name evidence="9" type="ORF">M911_05375</name>
</gene>
<evidence type="ECO:0000313" key="9">
    <source>
        <dbReference type="EMBL" id="AHK78696.1"/>
    </source>
</evidence>
<comment type="pathway">
    <text evidence="7">Bacterial outer membrane biogenesis; LPS lipid A biosynthesis.</text>
</comment>
<dbReference type="Gene3D" id="3.40.1390.10">
    <property type="entry name" value="MurE/MurF, N-terminal domain"/>
    <property type="match status" value="1"/>
</dbReference>
<comment type="subunit">
    <text evidence="7">Homotrimer.</text>
</comment>
<comment type="function">
    <text evidence="7">Catalyzes the N-acylation of UDP-3-O-acylglucosamine using 3-hydroxyacyl-ACP as the acyl donor. Is involved in the biosynthesis of lipid A, a phosphorylated glycolipid that anchors the lipopolysaccharide to the outer membrane of the cell.</text>
</comment>
<organism evidence="9 10">
    <name type="scientific">Ectothiorhodospira haloalkaliphila</name>
    <dbReference type="NCBI Taxonomy" id="421628"/>
    <lineage>
        <taxon>Bacteria</taxon>
        <taxon>Pseudomonadati</taxon>
        <taxon>Pseudomonadota</taxon>
        <taxon>Gammaproteobacteria</taxon>
        <taxon>Chromatiales</taxon>
        <taxon>Ectothiorhodospiraceae</taxon>
        <taxon>Ectothiorhodospira</taxon>
    </lineage>
</organism>
<dbReference type="InterPro" id="IPR007691">
    <property type="entry name" value="LpxD"/>
</dbReference>
<dbReference type="Pfam" id="PF04613">
    <property type="entry name" value="LpxD"/>
    <property type="match status" value="1"/>
</dbReference>
<dbReference type="GO" id="GO:0103118">
    <property type="term" value="F:UDP-3-O-[(3R)-3-hydroxyacyl]-glucosamine N-acyltransferase activity"/>
    <property type="evidence" value="ECO:0007669"/>
    <property type="project" value="UniProtKB-EC"/>
</dbReference>
<evidence type="ECO:0000256" key="7">
    <source>
        <dbReference type="HAMAP-Rule" id="MF_00523"/>
    </source>
</evidence>
<keyword evidence="10" id="KW-1185">Reference proteome</keyword>
<keyword evidence="4 7" id="KW-0677">Repeat</keyword>
<dbReference type="PANTHER" id="PTHR43378:SF2">
    <property type="entry name" value="UDP-3-O-ACYLGLUCOSAMINE N-ACYLTRANSFERASE 1, MITOCHONDRIAL-RELATED"/>
    <property type="match status" value="1"/>
</dbReference>